<comment type="subcellular location">
    <subcellularLocation>
        <location evidence="1">Mitochondrion inner membrane</location>
    </subcellularLocation>
</comment>
<sequence length="80" mass="8998">MDPAKLRNFRVGRAFRAMGIATIVSTAVTGVVVYMYNKKEIATARKFYQSYDPQLEWNVLLNSGILKTVNKDGSLVDLQD</sequence>
<evidence type="ECO:0000256" key="5">
    <source>
        <dbReference type="ARBA" id="ARBA00023128"/>
    </source>
</evidence>
<proteinExistence type="predicted"/>
<evidence type="ECO:0000256" key="4">
    <source>
        <dbReference type="ARBA" id="ARBA00022989"/>
    </source>
</evidence>
<evidence type="ECO:0000256" key="1">
    <source>
        <dbReference type="ARBA" id="ARBA00004273"/>
    </source>
</evidence>
<evidence type="ECO:0000256" key="6">
    <source>
        <dbReference type="ARBA" id="ARBA00023136"/>
    </source>
</evidence>
<dbReference type="InterPro" id="IPR037169">
    <property type="entry name" value="Cytochrome_c_oxidase_VIc_sf"/>
</dbReference>
<keyword evidence="3" id="KW-0999">Mitochondrion inner membrane</keyword>
<keyword evidence="2" id="KW-0812">Transmembrane</keyword>
<dbReference type="EMBL" id="KL251501">
    <property type="protein sequence ID" value="KGB40541.1"/>
    <property type="molecule type" value="Genomic_DNA"/>
</dbReference>
<keyword evidence="5" id="KW-0496">Mitochondrion</keyword>
<organism evidence="7">
    <name type="scientific">Schistosoma haematobium</name>
    <name type="common">Blood fluke</name>
    <dbReference type="NCBI Taxonomy" id="6185"/>
    <lineage>
        <taxon>Eukaryota</taxon>
        <taxon>Metazoa</taxon>
        <taxon>Spiralia</taxon>
        <taxon>Lophotrochozoa</taxon>
        <taxon>Platyhelminthes</taxon>
        <taxon>Trematoda</taxon>
        <taxon>Digenea</taxon>
        <taxon>Strigeidida</taxon>
        <taxon>Schistosomatoidea</taxon>
        <taxon>Schistosomatidae</taxon>
        <taxon>Schistosoma</taxon>
    </lineage>
</organism>
<dbReference type="InterPro" id="IPR034884">
    <property type="entry name" value="Cytochrome_c_oxidase_VIc/VIIs"/>
</dbReference>
<evidence type="ECO:0000256" key="2">
    <source>
        <dbReference type="ARBA" id="ARBA00022692"/>
    </source>
</evidence>
<name>A0A095B0E7_SCHHA</name>
<reference evidence="7" key="1">
    <citation type="journal article" date="2012" name="Nat. Genet.">
        <title>Whole-genome sequence of Schistosoma haematobium.</title>
        <authorList>
            <person name="Young N.D."/>
            <person name="Jex A.R."/>
            <person name="Li B."/>
            <person name="Liu S."/>
            <person name="Yang L."/>
            <person name="Xiong Z."/>
            <person name="Li Y."/>
            <person name="Cantacessi C."/>
            <person name="Hall R.S."/>
            <person name="Xu X."/>
            <person name="Chen F."/>
            <person name="Wu X."/>
            <person name="Zerlotini A."/>
            <person name="Oliveira G."/>
            <person name="Hofmann A."/>
            <person name="Zhang G."/>
            <person name="Fang X."/>
            <person name="Kang Y."/>
            <person name="Campbell B.E."/>
            <person name="Loukas A."/>
            <person name="Ranganathan S."/>
            <person name="Rollinson D."/>
            <person name="Rinaldi G."/>
            <person name="Brindley P.J."/>
            <person name="Yang H."/>
            <person name="Wang J."/>
            <person name="Wang J."/>
            <person name="Gasser R.B."/>
        </authorList>
    </citation>
    <scope>NUCLEOTIDE SEQUENCE [LARGE SCALE GENOMIC DNA]</scope>
</reference>
<dbReference type="GO" id="GO:0005743">
    <property type="term" value="C:mitochondrial inner membrane"/>
    <property type="evidence" value="ECO:0007669"/>
    <property type="project" value="UniProtKB-SubCell"/>
</dbReference>
<gene>
    <name evidence="7" type="ORF">MS3_09016</name>
</gene>
<keyword evidence="4" id="KW-1133">Transmembrane helix</keyword>
<evidence type="ECO:0000256" key="3">
    <source>
        <dbReference type="ARBA" id="ARBA00022792"/>
    </source>
</evidence>
<dbReference type="AlphaFoldDB" id="A0A095B0E7"/>
<keyword evidence="6" id="KW-0472">Membrane</keyword>
<evidence type="ECO:0000313" key="7">
    <source>
        <dbReference type="EMBL" id="KGB40541.1"/>
    </source>
</evidence>
<dbReference type="Pfam" id="PF02937">
    <property type="entry name" value="COX6C"/>
    <property type="match status" value="1"/>
</dbReference>
<feature type="non-terminal residue" evidence="7">
    <location>
        <position position="80"/>
    </location>
</feature>
<accession>A0A095B0E7</accession>
<dbReference type="Gene3D" id="4.10.93.10">
    <property type="entry name" value="Mitochondrial cytochrome c oxidase subunit VIc/VIIs"/>
    <property type="match status" value="1"/>
</dbReference>
<protein>
    <submittedName>
        <fullName evidence="7">Uncharacterized protein</fullName>
    </submittedName>
</protein>